<dbReference type="SMART" id="SM00028">
    <property type="entry name" value="TPR"/>
    <property type="match status" value="2"/>
</dbReference>
<dbReference type="KEGG" id="anh:A6F65_01522"/>
<keyword evidence="4" id="KW-1185">Reference proteome</keyword>
<proteinExistence type="predicted"/>
<keyword evidence="2" id="KW-0732">Signal</keyword>
<sequence>MRYYPAGIALSLALAATASMGVAAPRQADPRAVTLVAEGRAQLEAGQTQSAIDSFEAALAVDPGYVRVFIELGDAARQSGMQGKAIHYYREAQERDPGNLAAIAGEGAALAEKGATAKANEKLAMLESLCGKNCIETRYVATAIARGPVVAETVLTAEAVQPDAGVTQN</sequence>
<gene>
    <name evidence="3" type="ORF">A6F65_01522</name>
</gene>
<feature type="repeat" description="TPR" evidence="1">
    <location>
        <begin position="32"/>
        <end position="65"/>
    </location>
</feature>
<dbReference type="PATRIC" id="fig|645517.4.peg.1515"/>
<dbReference type="EMBL" id="CP016545">
    <property type="protein sequence ID" value="ANU07825.1"/>
    <property type="molecule type" value="Genomic_DNA"/>
</dbReference>
<reference evidence="3 4" key="1">
    <citation type="submission" date="2016-07" db="EMBL/GenBank/DDBJ databases">
        <title>Complete genome sequence of Altererythrobacter namhicola JCM 16345T, containing esterase-encoding genes.</title>
        <authorList>
            <person name="Cheng H."/>
            <person name="Wu Y.-H."/>
            <person name="Jian S.-L."/>
            <person name="Huo Y.-Y."/>
            <person name="Wang C.-S."/>
            <person name="Xu X.-W."/>
        </authorList>
    </citation>
    <scope>NUCLEOTIDE SEQUENCE [LARGE SCALE GENOMIC DNA]</scope>
    <source>
        <strain evidence="3 4">JCM 16345</strain>
    </source>
</reference>
<dbReference type="Pfam" id="PF13432">
    <property type="entry name" value="TPR_16"/>
    <property type="match status" value="1"/>
</dbReference>
<evidence type="ECO:0000256" key="2">
    <source>
        <dbReference type="SAM" id="SignalP"/>
    </source>
</evidence>
<dbReference type="PROSITE" id="PS50005">
    <property type="entry name" value="TPR"/>
    <property type="match status" value="2"/>
</dbReference>
<protein>
    <submittedName>
        <fullName evidence="3">Tetratricopeptide repeat protein</fullName>
    </submittedName>
</protein>
<feature type="repeat" description="TPR" evidence="1">
    <location>
        <begin position="66"/>
        <end position="99"/>
    </location>
</feature>
<dbReference type="AlphaFoldDB" id="A0A1C7D8Q7"/>
<dbReference type="Proteomes" id="UP000092698">
    <property type="component" value="Chromosome"/>
</dbReference>
<dbReference type="OrthoDB" id="8480982at2"/>
<dbReference type="STRING" id="645517.A6F65_01522"/>
<dbReference type="RefSeq" id="WP_157093090.1">
    <property type="nucleotide sequence ID" value="NZ_CP016545.1"/>
</dbReference>
<accession>A0A1C7D8Q7</accession>
<feature type="chain" id="PRO_5008884464" evidence="2">
    <location>
        <begin position="29"/>
        <end position="169"/>
    </location>
</feature>
<evidence type="ECO:0000313" key="3">
    <source>
        <dbReference type="EMBL" id="ANU07825.1"/>
    </source>
</evidence>
<evidence type="ECO:0000256" key="1">
    <source>
        <dbReference type="PROSITE-ProRule" id="PRU00339"/>
    </source>
</evidence>
<dbReference type="SUPFAM" id="SSF48452">
    <property type="entry name" value="TPR-like"/>
    <property type="match status" value="1"/>
</dbReference>
<dbReference type="Gene3D" id="1.25.40.10">
    <property type="entry name" value="Tetratricopeptide repeat domain"/>
    <property type="match status" value="1"/>
</dbReference>
<feature type="signal peptide" evidence="2">
    <location>
        <begin position="1"/>
        <end position="28"/>
    </location>
</feature>
<keyword evidence="1" id="KW-0802">TPR repeat</keyword>
<organism evidence="3 4">
    <name type="scientific">Paraurantiacibacter namhicola</name>
    <dbReference type="NCBI Taxonomy" id="645517"/>
    <lineage>
        <taxon>Bacteria</taxon>
        <taxon>Pseudomonadati</taxon>
        <taxon>Pseudomonadota</taxon>
        <taxon>Alphaproteobacteria</taxon>
        <taxon>Sphingomonadales</taxon>
        <taxon>Erythrobacteraceae</taxon>
        <taxon>Paraurantiacibacter</taxon>
    </lineage>
</organism>
<name>A0A1C7D8Q7_9SPHN</name>
<evidence type="ECO:0000313" key="4">
    <source>
        <dbReference type="Proteomes" id="UP000092698"/>
    </source>
</evidence>
<dbReference type="InterPro" id="IPR011990">
    <property type="entry name" value="TPR-like_helical_dom_sf"/>
</dbReference>
<dbReference type="InterPro" id="IPR019734">
    <property type="entry name" value="TPR_rpt"/>
</dbReference>